<gene>
    <name evidence="2" type="ORF">BJ554DRAFT_5452</name>
</gene>
<organism evidence="2 3">
    <name type="scientific">Olpidium bornovanus</name>
    <dbReference type="NCBI Taxonomy" id="278681"/>
    <lineage>
        <taxon>Eukaryota</taxon>
        <taxon>Fungi</taxon>
        <taxon>Fungi incertae sedis</taxon>
        <taxon>Olpidiomycota</taxon>
        <taxon>Olpidiomycotina</taxon>
        <taxon>Olpidiomycetes</taxon>
        <taxon>Olpidiales</taxon>
        <taxon>Olpidiaceae</taxon>
        <taxon>Olpidium</taxon>
    </lineage>
</organism>
<evidence type="ECO:0000313" key="2">
    <source>
        <dbReference type="EMBL" id="KAG5462247.1"/>
    </source>
</evidence>
<dbReference type="AlphaFoldDB" id="A0A8H8DLH5"/>
<feature type="compositionally biased region" description="Low complexity" evidence="1">
    <location>
        <begin position="242"/>
        <end position="258"/>
    </location>
</feature>
<dbReference type="Proteomes" id="UP000673691">
    <property type="component" value="Unassembled WGS sequence"/>
</dbReference>
<evidence type="ECO:0000256" key="1">
    <source>
        <dbReference type="SAM" id="MobiDB-lite"/>
    </source>
</evidence>
<feature type="compositionally biased region" description="Basic and acidic residues" evidence="1">
    <location>
        <begin position="38"/>
        <end position="47"/>
    </location>
</feature>
<protein>
    <submittedName>
        <fullName evidence="2">Uncharacterized protein</fullName>
    </submittedName>
</protein>
<name>A0A8H8DLH5_9FUNG</name>
<evidence type="ECO:0000313" key="3">
    <source>
        <dbReference type="Proteomes" id="UP000673691"/>
    </source>
</evidence>
<reference evidence="2 3" key="1">
    <citation type="journal article" name="Sci. Rep.">
        <title>Genome-scale phylogenetic analyses confirm Olpidium as the closest living zoosporic fungus to the non-flagellated, terrestrial fungi.</title>
        <authorList>
            <person name="Chang Y."/>
            <person name="Rochon D."/>
            <person name="Sekimoto S."/>
            <person name="Wang Y."/>
            <person name="Chovatia M."/>
            <person name="Sandor L."/>
            <person name="Salamov A."/>
            <person name="Grigoriev I.V."/>
            <person name="Stajich J.E."/>
            <person name="Spatafora J.W."/>
        </authorList>
    </citation>
    <scope>NUCLEOTIDE SEQUENCE [LARGE SCALE GENOMIC DNA]</scope>
    <source>
        <strain evidence="2">S191</strain>
    </source>
</reference>
<feature type="region of interest" description="Disordered" evidence="1">
    <location>
        <begin position="38"/>
        <end position="70"/>
    </location>
</feature>
<proteinExistence type="predicted"/>
<keyword evidence="3" id="KW-1185">Reference proteome</keyword>
<comment type="caution">
    <text evidence="2">The sequence shown here is derived from an EMBL/GenBank/DDBJ whole genome shotgun (WGS) entry which is preliminary data.</text>
</comment>
<feature type="region of interest" description="Disordered" evidence="1">
    <location>
        <begin position="354"/>
        <end position="435"/>
    </location>
</feature>
<sequence length="682" mass="71614">MQKLVDVLNAHLTALQSIDDECTQLQVRIEEQEKKQEAAARDVERVHRGGAAASRRANLREPLAFSGPARGTLGTSLGSSMAAAAKSGSACLPLVGECANAADGYFRNLAAGATASEAAAAGPPAGAAERPGKGAGETPVAETAKAERLLEAARGLLAGLGPLQRAVEQCTWYAAASQERRISQPLEGAVREAQRRTLELVRALEHADAAYVQLLAAHTAASKTSAGGAGGGVTKAESAGGLPLHPASASLPSASQSSSRWETQSDHLVEVSAAVTTAHRILLRELRPQLSTLARHIDARGLRSLLLNVHGAAGEFGAAWSALTAVLLDAQTENQGPTVAESTVPAGAAQSADLDNWVLPGGGQHPNGPGPPAQKPHAREQAPTASVRVPPGADATPPQPASASVHTAPLPPQPVPASVYTTPQPPPQQPARQWSVPYPDSRLCTTAEVAAAVAESVLRLLDDSLAAHNEEIPGDIREFARQVTVVRQAIGRLVSAVNVYGDPPGAGIAGFVTANVDVLVHIVVTFANSGTFRVRPRDIRHVRLPVSDQMRFQLRDRFLDAECVPGLIGIALLNDDGVCRAWLPLEEVLPLHNRRPNGVTAAFKRVRPAIPYCTMWRRPWHAPRMCSGCGTPGRFPVTVHARSSLQSGTPPEIFACAKIPVHTGTTGLVVLKAGRLFAMRRC</sequence>
<feature type="region of interest" description="Disordered" evidence="1">
    <location>
        <begin position="122"/>
        <end position="141"/>
    </location>
</feature>
<dbReference type="EMBL" id="JAEFCI010002424">
    <property type="protein sequence ID" value="KAG5462247.1"/>
    <property type="molecule type" value="Genomic_DNA"/>
</dbReference>
<feature type="region of interest" description="Disordered" evidence="1">
    <location>
        <begin position="223"/>
        <end position="258"/>
    </location>
</feature>
<accession>A0A8H8DLH5</accession>